<proteinExistence type="predicted"/>
<comment type="caution">
    <text evidence="2">The sequence shown here is derived from an EMBL/GenBank/DDBJ whole genome shotgun (WGS) entry which is preliminary data.</text>
</comment>
<reference evidence="2 3" key="1">
    <citation type="submission" date="2015-04" db="EMBL/GenBank/DDBJ databases">
        <title>The draft genome sequence of Fusarium langsethiae, a T-2/HT-2 mycotoxin producer.</title>
        <authorList>
            <person name="Lysoe E."/>
            <person name="Divon H.H."/>
            <person name="Terzi V."/>
            <person name="Orru L."/>
            <person name="Lamontanara A."/>
            <person name="Kolseth A.-K."/>
            <person name="Frandsen R.J."/>
            <person name="Nielsen K."/>
            <person name="Thrane U."/>
        </authorList>
    </citation>
    <scope>NUCLEOTIDE SEQUENCE [LARGE SCALE GENOMIC DNA]</scope>
    <source>
        <strain evidence="2 3">Fl201059</strain>
    </source>
</reference>
<keyword evidence="3" id="KW-1185">Reference proteome</keyword>
<gene>
    <name evidence="2" type="ORF">FLAG1_11228</name>
</gene>
<evidence type="ECO:0000313" key="3">
    <source>
        <dbReference type="Proteomes" id="UP000037904"/>
    </source>
</evidence>
<protein>
    <submittedName>
        <fullName evidence="2">Serine protein</fullName>
    </submittedName>
</protein>
<sequence length="941" mass="104020">MSVPSPNPDPIKYLSKEGLHLILSVSDFTVPLTVGLDAPIDLYVEKFSVSGSLSTLNTNKSFPIRFGLFANTFNVPGDLAKLDISGASGNAREEKAASDESPPQSLHGWHGGNMDIYVERINMSTFQKVKFITSGGDGYTPDHVKGLPDNVVGGNGGDAGQISVIVGSLLSSAFRQAWNILAVCEDPSKNWPGDFNDPVRKVRGLIPENEDLLKEYGVFDALAKAEESLEGSRTDLQVQLDGFTRLLQDLDLYLRSQFNDSIVSTGGAAGTGPTGKRGKTGNDSKPSISSTLMCRMLLSKAKELFYLGTIQTLCESREILFRLGRRLEFLDLLGPDKSAQTTLGHAYAQNSWRLHLPPPTSESQEPPALTQLRAIRREASGILGTLLSGKDVYGHDKWAVPRLSFHSYKDISVEFLDHLKKAEKVWLDYKTAADKNQATRDSIRDGKATCDRTKASCLRLIQEVKIEMSEYEKKIDKLTPILKEARDQVLQQVKDVEEEIKHTFKVPFHDIVEAFGQILMVHGAGMAALQGVNLLQQAGTTIPDDSGTHVNKDYLIRQVSDIEGTIASLNEGYKMSKDGKIDLLDPGASKLQLAKKELDRLLQSFWDTLGSKRLKSLKKAFQDYITFVLQRNNAVVGYNAAVTLLARYHAEIHSQDVTIKTLEQLDLANLDLASPLMAVAMGQLYSEMLYVTQLWLYKAQKAYNFASLKSDNIIGETLGSKHLSECNYDLLNIAEANLSNAYEVFRDEIGMDRQTFNAKRVSLKPYLTVLKDSKKADRLLTIHIAQGKQKDNDTEDNDDDDDILPGMDPTIGTEDFQGMADVRITDVCVFAPGAKTTDGLLHITITHLGEDMMTDTKGKHIKFTHSVLPIGFKYKLEDQSYNGPGTMPGKIDTGDNKDGYALVGPFASWQIRIRSSYNPGLDLSGVTNLYFEFKGKYRAVS</sequence>
<feature type="region of interest" description="Disordered" evidence="1">
    <location>
        <begin position="265"/>
        <end position="287"/>
    </location>
</feature>
<evidence type="ECO:0000256" key="1">
    <source>
        <dbReference type="SAM" id="MobiDB-lite"/>
    </source>
</evidence>
<dbReference type="AlphaFoldDB" id="A0A0M9EME2"/>
<name>A0A0M9EME2_FUSLA</name>
<dbReference type="Proteomes" id="UP000037904">
    <property type="component" value="Unassembled WGS sequence"/>
</dbReference>
<accession>A0A0M9EME2</accession>
<evidence type="ECO:0000313" key="2">
    <source>
        <dbReference type="EMBL" id="KPA36028.1"/>
    </source>
</evidence>
<organism evidence="2 3">
    <name type="scientific">Fusarium langsethiae</name>
    <dbReference type="NCBI Taxonomy" id="179993"/>
    <lineage>
        <taxon>Eukaryota</taxon>
        <taxon>Fungi</taxon>
        <taxon>Dikarya</taxon>
        <taxon>Ascomycota</taxon>
        <taxon>Pezizomycotina</taxon>
        <taxon>Sordariomycetes</taxon>
        <taxon>Hypocreomycetidae</taxon>
        <taxon>Hypocreales</taxon>
        <taxon>Nectriaceae</taxon>
        <taxon>Fusarium</taxon>
    </lineage>
</organism>
<dbReference type="EMBL" id="JXCE01000784">
    <property type="protein sequence ID" value="KPA36028.1"/>
    <property type="molecule type" value="Genomic_DNA"/>
</dbReference>